<dbReference type="InterPro" id="IPR036249">
    <property type="entry name" value="Thioredoxin-like_sf"/>
</dbReference>
<reference evidence="11 12" key="1">
    <citation type="journal article" date="2012" name="Appl. Environ. Microbiol.">
        <title>Draft genome sequence of a psychrotolerant sulfur-oxidizing bacterium, Sulfuricella denitrificans skB26, and proteomic insights into cold adaptation.</title>
        <authorList>
            <person name="Watanabe T."/>
            <person name="Kojima H."/>
            <person name="Fukui M."/>
        </authorList>
    </citation>
    <scope>NUCLEOTIDE SEQUENCE [LARGE SCALE GENOMIC DNA]</scope>
    <source>
        <strain evidence="12">skB26</strain>
    </source>
</reference>
<dbReference type="PIRSF" id="PIRSF001488">
    <property type="entry name" value="Tdi_protein"/>
    <property type="match status" value="1"/>
</dbReference>
<dbReference type="PANTHER" id="PTHR35891">
    <property type="entry name" value="THIOL:DISULFIDE INTERCHANGE PROTEIN DSBA"/>
    <property type="match status" value="1"/>
</dbReference>
<dbReference type="CDD" id="cd03019">
    <property type="entry name" value="DsbA_DsbA"/>
    <property type="match status" value="1"/>
</dbReference>
<keyword evidence="6" id="KW-0676">Redox-active center</keyword>
<feature type="domain" description="Thioredoxin" evidence="10">
    <location>
        <begin position="16"/>
        <end position="172"/>
    </location>
</feature>
<protein>
    <recommendedName>
        <fullName evidence="7">Thiol:disulfide interchange protein</fullName>
    </recommendedName>
</protein>
<dbReference type="Pfam" id="PF01323">
    <property type="entry name" value="DSBA"/>
    <property type="match status" value="1"/>
</dbReference>
<dbReference type="OrthoDB" id="9784896at2"/>
<evidence type="ECO:0000256" key="6">
    <source>
        <dbReference type="ARBA" id="ARBA00023284"/>
    </source>
</evidence>
<dbReference type="PROSITE" id="PS51352">
    <property type="entry name" value="THIOREDOXIN_2"/>
    <property type="match status" value="1"/>
</dbReference>
<dbReference type="STRING" id="1163617.SCD_n03013"/>
<dbReference type="InterPro" id="IPR001853">
    <property type="entry name" value="DSBA-like_thioredoxin_dom"/>
</dbReference>
<dbReference type="eggNOG" id="COG1651">
    <property type="taxonomic scope" value="Bacteria"/>
</dbReference>
<evidence type="ECO:0000256" key="7">
    <source>
        <dbReference type="PIRNR" id="PIRNR001488"/>
    </source>
</evidence>
<feature type="disulfide bond" description="Redox-active" evidence="8">
    <location>
        <begin position="62"/>
        <end position="65"/>
    </location>
</feature>
<keyword evidence="12" id="KW-1185">Reference proteome</keyword>
<keyword evidence="3 9" id="KW-0732">Signal</keyword>
<organism evidence="11 12">
    <name type="scientific">Sulfuricella denitrificans (strain DSM 22764 / NBRC 105220 / skB26)</name>
    <dbReference type="NCBI Taxonomy" id="1163617"/>
    <lineage>
        <taxon>Bacteria</taxon>
        <taxon>Pseudomonadati</taxon>
        <taxon>Pseudomonadota</taxon>
        <taxon>Betaproteobacteria</taxon>
        <taxon>Nitrosomonadales</taxon>
        <taxon>Sulfuricellaceae</taxon>
        <taxon>Sulfuricella</taxon>
    </lineage>
</organism>
<feature type="chain" id="PRO_5004536734" description="Thiol:disulfide interchange protein" evidence="9">
    <location>
        <begin position="29"/>
        <end position="218"/>
    </location>
</feature>
<dbReference type="HOGENOM" id="CLU_088255_1_0_4"/>
<accession>S6B913</accession>
<dbReference type="PANTHER" id="PTHR35891:SF3">
    <property type="entry name" value="THIOL:DISULFIDE INTERCHANGE PROTEIN DSBL"/>
    <property type="match status" value="1"/>
</dbReference>
<evidence type="ECO:0000256" key="3">
    <source>
        <dbReference type="ARBA" id="ARBA00022729"/>
    </source>
</evidence>
<gene>
    <name evidence="11" type="ORF">SCD_n03013</name>
</gene>
<evidence type="ECO:0000256" key="8">
    <source>
        <dbReference type="PIRSR" id="PIRSR001488-1"/>
    </source>
</evidence>
<dbReference type="Gene3D" id="3.40.30.10">
    <property type="entry name" value="Glutaredoxin"/>
    <property type="match status" value="1"/>
</dbReference>
<evidence type="ECO:0000256" key="2">
    <source>
        <dbReference type="ARBA" id="ARBA00005791"/>
    </source>
</evidence>
<dbReference type="EMBL" id="AP013066">
    <property type="protein sequence ID" value="BAN36812.1"/>
    <property type="molecule type" value="Genomic_DNA"/>
</dbReference>
<keyword evidence="5 7" id="KW-1015">Disulfide bond</keyword>
<dbReference type="InterPro" id="IPR013766">
    <property type="entry name" value="Thioredoxin_domain"/>
</dbReference>
<keyword evidence="4 7" id="KW-0574">Periplasm</keyword>
<evidence type="ECO:0000259" key="10">
    <source>
        <dbReference type="PROSITE" id="PS51352"/>
    </source>
</evidence>
<dbReference type="KEGG" id="sdr:SCD_n03013"/>
<proteinExistence type="inferred from homology"/>
<comment type="subcellular location">
    <subcellularLocation>
        <location evidence="1 7">Periplasm</location>
    </subcellularLocation>
</comment>
<comment type="similarity">
    <text evidence="2">Belongs to the thioredoxin family. DsbA subfamily.</text>
</comment>
<name>S6B913_SULDS</name>
<evidence type="ECO:0000256" key="1">
    <source>
        <dbReference type="ARBA" id="ARBA00004418"/>
    </source>
</evidence>
<evidence type="ECO:0000256" key="5">
    <source>
        <dbReference type="ARBA" id="ARBA00023157"/>
    </source>
</evidence>
<dbReference type="InterPro" id="IPR023205">
    <property type="entry name" value="DsbA/DsbL"/>
</dbReference>
<evidence type="ECO:0000313" key="11">
    <source>
        <dbReference type="EMBL" id="BAN36812.1"/>
    </source>
</evidence>
<dbReference type="GO" id="GO:0042597">
    <property type="term" value="C:periplasmic space"/>
    <property type="evidence" value="ECO:0007669"/>
    <property type="project" value="UniProtKB-SubCell"/>
</dbReference>
<dbReference type="SUPFAM" id="SSF52833">
    <property type="entry name" value="Thioredoxin-like"/>
    <property type="match status" value="1"/>
</dbReference>
<dbReference type="RefSeq" id="WP_009207226.1">
    <property type="nucleotide sequence ID" value="NC_022357.1"/>
</dbReference>
<evidence type="ECO:0000256" key="9">
    <source>
        <dbReference type="SAM" id="SignalP"/>
    </source>
</evidence>
<evidence type="ECO:0000313" key="12">
    <source>
        <dbReference type="Proteomes" id="UP000015559"/>
    </source>
</evidence>
<sequence length="218" mass="24686">MNFTPFFRPFFLRIFLAIALSLVGFTAAADLRPGKEYELLSPPQAVETGKKIEVLEIFSYACSHCFDLEADISKWAKQLPNDVEFRRLPAIFRADWTPLAKVFYTFEAMGLTERLNGEFFNAIHVRHTRFADDNAIFDWVEKQGIPRKSFIDNYSSFSTQSKTLRAKQLTQAYGISGVPTVIVDGKYRTSVSNTGSHAGLMSALDQLIKRARQERAGN</sequence>
<feature type="signal peptide" evidence="9">
    <location>
        <begin position="1"/>
        <end position="28"/>
    </location>
</feature>
<dbReference type="GO" id="GO:0016491">
    <property type="term" value="F:oxidoreductase activity"/>
    <property type="evidence" value="ECO:0007669"/>
    <property type="project" value="InterPro"/>
</dbReference>
<evidence type="ECO:0000256" key="4">
    <source>
        <dbReference type="ARBA" id="ARBA00022764"/>
    </source>
</evidence>
<dbReference type="InterPro" id="IPR050824">
    <property type="entry name" value="Thiol_disulfide_DsbA"/>
</dbReference>
<dbReference type="AlphaFoldDB" id="S6B913"/>
<dbReference type="Proteomes" id="UP000015559">
    <property type="component" value="Chromosome"/>
</dbReference>